<reference evidence="1 2" key="2">
    <citation type="journal article" date="2007" name="PLoS Biol.">
        <title>Principles of genome evolution in the Drosophila melanogaster species group.</title>
        <authorList>
            <person name="Ranz J.M."/>
            <person name="Maurin D."/>
            <person name="Chan Y.S."/>
            <person name="von Grotthuss M."/>
            <person name="Hillier L.W."/>
            <person name="Roote J."/>
            <person name="Ashburner M."/>
            <person name="Bergman C.M."/>
        </authorList>
    </citation>
    <scope>NUCLEOTIDE SEQUENCE [LARGE SCALE GENOMIC DNA]</scope>
    <source>
        <strain evidence="2">Tai18E2 / Tucson 14021-0261.01</strain>
    </source>
</reference>
<evidence type="ECO:0000313" key="1">
    <source>
        <dbReference type="EMBL" id="KRJ99188.1"/>
    </source>
</evidence>
<keyword evidence="2" id="KW-1185">Reference proteome</keyword>
<dbReference type="Proteomes" id="UP000002282">
    <property type="component" value="Chromosome 2R"/>
</dbReference>
<dbReference type="EMBL" id="CM000158">
    <property type="protein sequence ID" value="KRJ99188.1"/>
    <property type="molecule type" value="Genomic_DNA"/>
</dbReference>
<sequence length="46" mass="5154">MEILCLSQLLFISQAKPNQSNENNANKTLGGRKKWIEAANRIILLA</sequence>
<proteinExistence type="predicted"/>
<accession>A0A0R1DPR8</accession>
<dbReference type="KEGG" id="dya:Dyak_GE28372"/>
<organism evidence="1 2">
    <name type="scientific">Drosophila yakuba</name>
    <name type="common">Fruit fly</name>
    <dbReference type="NCBI Taxonomy" id="7245"/>
    <lineage>
        <taxon>Eukaryota</taxon>
        <taxon>Metazoa</taxon>
        <taxon>Ecdysozoa</taxon>
        <taxon>Arthropoda</taxon>
        <taxon>Hexapoda</taxon>
        <taxon>Insecta</taxon>
        <taxon>Pterygota</taxon>
        <taxon>Neoptera</taxon>
        <taxon>Endopterygota</taxon>
        <taxon>Diptera</taxon>
        <taxon>Brachycera</taxon>
        <taxon>Muscomorpha</taxon>
        <taxon>Ephydroidea</taxon>
        <taxon>Drosophilidae</taxon>
        <taxon>Drosophila</taxon>
        <taxon>Sophophora</taxon>
    </lineage>
</organism>
<name>A0A0R1DPR8_DROYA</name>
<gene>
    <name evidence="1" type="primary">Dyak\GE28372</name>
    <name evidence="1" type="synonym">GE28372</name>
    <name evidence="1" type="ORF">Dyak_GE28372</name>
</gene>
<dbReference type="AlphaFoldDB" id="A0A0R1DPR8"/>
<evidence type="ECO:0000313" key="2">
    <source>
        <dbReference type="Proteomes" id="UP000002282"/>
    </source>
</evidence>
<protein>
    <submittedName>
        <fullName evidence="1">Uncharacterized protein</fullName>
    </submittedName>
</protein>
<reference evidence="1 2" key="1">
    <citation type="journal article" date="2007" name="Nature">
        <title>Evolution of genes and genomes on the Drosophila phylogeny.</title>
        <authorList>
            <consortium name="Drosophila 12 Genomes Consortium"/>
            <person name="Clark A.G."/>
            <person name="Eisen M.B."/>
            <person name="Smith D.R."/>
            <person name="Bergman C.M."/>
            <person name="Oliver B."/>
            <person name="Markow T.A."/>
            <person name="Kaufman T.C."/>
            <person name="Kellis M."/>
            <person name="Gelbart W."/>
            <person name="Iyer V.N."/>
            <person name="Pollard D.A."/>
            <person name="Sackton T.B."/>
            <person name="Larracuente A.M."/>
            <person name="Singh N.D."/>
            <person name="Abad J.P."/>
            <person name="Abt D.N."/>
            <person name="Adryan B."/>
            <person name="Aguade M."/>
            <person name="Akashi H."/>
            <person name="Anderson W.W."/>
            <person name="Aquadro C.F."/>
            <person name="Ardell D.H."/>
            <person name="Arguello R."/>
            <person name="Artieri C.G."/>
            <person name="Barbash D.A."/>
            <person name="Barker D."/>
            <person name="Barsanti P."/>
            <person name="Batterham P."/>
            <person name="Batzoglou S."/>
            <person name="Begun D."/>
            <person name="Bhutkar A."/>
            <person name="Blanco E."/>
            <person name="Bosak S.A."/>
            <person name="Bradley R.K."/>
            <person name="Brand A.D."/>
            <person name="Brent M.R."/>
            <person name="Brooks A.N."/>
            <person name="Brown R.H."/>
            <person name="Butlin R.K."/>
            <person name="Caggese C."/>
            <person name="Calvi B.R."/>
            <person name="Bernardo de Carvalho A."/>
            <person name="Caspi A."/>
            <person name="Castrezana S."/>
            <person name="Celniker S.E."/>
            <person name="Chang J.L."/>
            <person name="Chapple C."/>
            <person name="Chatterji S."/>
            <person name="Chinwalla A."/>
            <person name="Civetta A."/>
            <person name="Clifton S.W."/>
            <person name="Comeron J.M."/>
            <person name="Costello J.C."/>
            <person name="Coyne J.A."/>
            <person name="Daub J."/>
            <person name="David R.G."/>
            <person name="Delcher A.L."/>
            <person name="Delehaunty K."/>
            <person name="Do C.B."/>
            <person name="Ebling H."/>
            <person name="Edwards K."/>
            <person name="Eickbush T."/>
            <person name="Evans J.D."/>
            <person name="Filipski A."/>
            <person name="Findeiss S."/>
            <person name="Freyhult E."/>
            <person name="Fulton L."/>
            <person name="Fulton R."/>
            <person name="Garcia A.C."/>
            <person name="Gardiner A."/>
            <person name="Garfield D.A."/>
            <person name="Garvin B.E."/>
            <person name="Gibson G."/>
            <person name="Gilbert D."/>
            <person name="Gnerre S."/>
            <person name="Godfrey J."/>
            <person name="Good R."/>
            <person name="Gotea V."/>
            <person name="Gravely B."/>
            <person name="Greenberg A.J."/>
            <person name="Griffiths-Jones S."/>
            <person name="Gross S."/>
            <person name="Guigo R."/>
            <person name="Gustafson E.A."/>
            <person name="Haerty W."/>
            <person name="Hahn M.W."/>
            <person name="Halligan D.L."/>
            <person name="Halpern A.L."/>
            <person name="Halter G.M."/>
            <person name="Han M.V."/>
            <person name="Heger A."/>
            <person name="Hillier L."/>
            <person name="Hinrichs A.S."/>
            <person name="Holmes I."/>
            <person name="Hoskins R.A."/>
            <person name="Hubisz M.J."/>
            <person name="Hultmark D."/>
            <person name="Huntley M.A."/>
            <person name="Jaffe D.B."/>
            <person name="Jagadeeshan S."/>
            <person name="Jeck W.R."/>
            <person name="Johnson J."/>
            <person name="Jones C.D."/>
            <person name="Jordan W.C."/>
            <person name="Karpen G.H."/>
            <person name="Kataoka E."/>
            <person name="Keightley P.D."/>
            <person name="Kheradpour P."/>
            <person name="Kirkness E.F."/>
            <person name="Koerich L.B."/>
            <person name="Kristiansen K."/>
            <person name="Kudrna D."/>
            <person name="Kulathinal R.J."/>
            <person name="Kumar S."/>
            <person name="Kwok R."/>
            <person name="Lander E."/>
            <person name="Langley C.H."/>
            <person name="Lapoint R."/>
            <person name="Lazzaro B.P."/>
            <person name="Lee S.J."/>
            <person name="Levesque L."/>
            <person name="Li R."/>
            <person name="Lin C.F."/>
            <person name="Lin M.F."/>
            <person name="Lindblad-Toh K."/>
            <person name="Llopart A."/>
            <person name="Long M."/>
            <person name="Low L."/>
            <person name="Lozovsky E."/>
            <person name="Lu J."/>
            <person name="Luo M."/>
            <person name="Machado C.A."/>
            <person name="Makalowski W."/>
            <person name="Marzo M."/>
            <person name="Matsuda M."/>
            <person name="Matzkin L."/>
            <person name="McAllister B."/>
            <person name="McBride C.S."/>
            <person name="McKernan B."/>
            <person name="McKernan K."/>
            <person name="Mendez-Lago M."/>
            <person name="Minx P."/>
            <person name="Mollenhauer M.U."/>
            <person name="Montooth K."/>
            <person name="Mount S.M."/>
            <person name="Mu X."/>
            <person name="Myers E."/>
            <person name="Negre B."/>
            <person name="Newfeld S."/>
            <person name="Nielsen R."/>
            <person name="Noor M.A."/>
            <person name="O'Grady P."/>
            <person name="Pachter L."/>
            <person name="Papaceit M."/>
            <person name="Parisi M.J."/>
            <person name="Parisi M."/>
            <person name="Parts L."/>
            <person name="Pedersen J.S."/>
            <person name="Pesole G."/>
            <person name="Phillippy A.M."/>
            <person name="Ponting C.P."/>
            <person name="Pop M."/>
            <person name="Porcelli D."/>
            <person name="Powell J.R."/>
            <person name="Prohaska S."/>
            <person name="Pruitt K."/>
            <person name="Puig M."/>
            <person name="Quesneville H."/>
            <person name="Ram K.R."/>
            <person name="Rand D."/>
            <person name="Rasmussen M.D."/>
            <person name="Reed L.K."/>
            <person name="Reenan R."/>
            <person name="Reily A."/>
            <person name="Remington K.A."/>
            <person name="Rieger T.T."/>
            <person name="Ritchie M.G."/>
            <person name="Robin C."/>
            <person name="Rogers Y.H."/>
            <person name="Rohde C."/>
            <person name="Rozas J."/>
            <person name="Rubenfield M.J."/>
            <person name="Ruiz A."/>
            <person name="Russo S."/>
            <person name="Salzberg S.L."/>
            <person name="Sanchez-Gracia A."/>
            <person name="Saranga D.J."/>
            <person name="Sato H."/>
            <person name="Schaeffer S.W."/>
            <person name="Schatz M.C."/>
            <person name="Schlenke T."/>
            <person name="Schwartz R."/>
            <person name="Segarra C."/>
            <person name="Singh R.S."/>
            <person name="Sirot L."/>
            <person name="Sirota M."/>
            <person name="Sisneros N.B."/>
            <person name="Smith C.D."/>
            <person name="Smith T.F."/>
            <person name="Spieth J."/>
            <person name="Stage D.E."/>
            <person name="Stark A."/>
            <person name="Stephan W."/>
            <person name="Strausberg R.L."/>
            <person name="Strempel S."/>
            <person name="Sturgill D."/>
            <person name="Sutton G."/>
            <person name="Sutton G.G."/>
            <person name="Tao W."/>
            <person name="Teichmann S."/>
            <person name="Tobari Y.N."/>
            <person name="Tomimura Y."/>
            <person name="Tsolas J.M."/>
            <person name="Valente V.L."/>
            <person name="Venter E."/>
            <person name="Venter J.C."/>
            <person name="Vicario S."/>
            <person name="Vieira F.G."/>
            <person name="Vilella A.J."/>
            <person name="Villasante A."/>
            <person name="Walenz B."/>
            <person name="Wang J."/>
            <person name="Wasserman M."/>
            <person name="Watts T."/>
            <person name="Wilson D."/>
            <person name="Wilson R.K."/>
            <person name="Wing R.A."/>
            <person name="Wolfner M.F."/>
            <person name="Wong A."/>
            <person name="Wong G.K."/>
            <person name="Wu C.I."/>
            <person name="Wu G."/>
            <person name="Yamamoto D."/>
            <person name="Yang H.P."/>
            <person name="Yang S.P."/>
            <person name="Yorke J.A."/>
            <person name="Yoshida K."/>
            <person name="Zdobnov E."/>
            <person name="Zhang P."/>
            <person name="Zhang Y."/>
            <person name="Zimin A.V."/>
            <person name="Baldwin J."/>
            <person name="Abdouelleil A."/>
            <person name="Abdulkadir J."/>
            <person name="Abebe A."/>
            <person name="Abera B."/>
            <person name="Abreu J."/>
            <person name="Acer S.C."/>
            <person name="Aftuck L."/>
            <person name="Alexander A."/>
            <person name="An P."/>
            <person name="Anderson E."/>
            <person name="Anderson S."/>
            <person name="Arachi H."/>
            <person name="Azer M."/>
            <person name="Bachantsang P."/>
            <person name="Barry A."/>
            <person name="Bayul T."/>
            <person name="Berlin A."/>
            <person name="Bessette D."/>
            <person name="Bloom T."/>
            <person name="Blye J."/>
            <person name="Boguslavskiy L."/>
            <person name="Bonnet C."/>
            <person name="Boukhgalter B."/>
            <person name="Bourzgui I."/>
            <person name="Brown A."/>
            <person name="Cahill P."/>
            <person name="Channer S."/>
            <person name="Cheshatsang Y."/>
            <person name="Chuda L."/>
            <person name="Citroen M."/>
            <person name="Collymore A."/>
            <person name="Cooke P."/>
            <person name="Costello M."/>
            <person name="D'Aco K."/>
            <person name="Daza R."/>
            <person name="De Haan G."/>
            <person name="DeGray S."/>
            <person name="DeMaso C."/>
            <person name="Dhargay N."/>
            <person name="Dooley K."/>
            <person name="Dooley E."/>
            <person name="Doricent M."/>
            <person name="Dorje P."/>
            <person name="Dorjee K."/>
            <person name="Dupes A."/>
            <person name="Elong R."/>
            <person name="Falk J."/>
            <person name="Farina A."/>
            <person name="Faro S."/>
            <person name="Ferguson D."/>
            <person name="Fisher S."/>
            <person name="Foley C.D."/>
            <person name="Franke A."/>
            <person name="Friedrich D."/>
            <person name="Gadbois L."/>
            <person name="Gearin G."/>
            <person name="Gearin C.R."/>
            <person name="Giannoukos G."/>
            <person name="Goode T."/>
            <person name="Graham J."/>
            <person name="Grandbois E."/>
            <person name="Grewal S."/>
            <person name="Gyaltsen K."/>
            <person name="Hafez N."/>
            <person name="Hagos B."/>
            <person name="Hall J."/>
            <person name="Henson C."/>
            <person name="Hollinger A."/>
            <person name="Honan T."/>
            <person name="Huard M.D."/>
            <person name="Hughes L."/>
            <person name="Hurhula B."/>
            <person name="Husby M.E."/>
            <person name="Kamat A."/>
            <person name="Kanga B."/>
            <person name="Kashin S."/>
            <person name="Khazanovich D."/>
            <person name="Kisner P."/>
            <person name="Lance K."/>
            <person name="Lara M."/>
            <person name="Lee W."/>
            <person name="Lennon N."/>
            <person name="Letendre F."/>
            <person name="LeVine R."/>
            <person name="Lipovsky A."/>
            <person name="Liu X."/>
            <person name="Liu J."/>
            <person name="Liu S."/>
            <person name="Lokyitsang T."/>
            <person name="Lokyitsang Y."/>
            <person name="Lubonja R."/>
            <person name="Lui A."/>
            <person name="MacDonald P."/>
            <person name="Magnisalis V."/>
            <person name="Maru K."/>
            <person name="Matthews C."/>
            <person name="McCusker W."/>
            <person name="McDonough S."/>
            <person name="Mehta T."/>
            <person name="Meldrim J."/>
            <person name="Meneus L."/>
            <person name="Mihai O."/>
            <person name="Mihalev A."/>
            <person name="Mihova T."/>
            <person name="Mittelman R."/>
            <person name="Mlenga V."/>
            <person name="Montmayeur A."/>
            <person name="Mulrain L."/>
            <person name="Navidi A."/>
            <person name="Naylor J."/>
            <person name="Negash T."/>
            <person name="Nguyen T."/>
            <person name="Nguyen N."/>
            <person name="Nicol R."/>
            <person name="Norbu C."/>
            <person name="Norbu N."/>
            <person name="Novod N."/>
            <person name="O'Neill B."/>
            <person name="Osman S."/>
            <person name="Markiewicz E."/>
            <person name="Oyono O.L."/>
            <person name="Patti C."/>
            <person name="Phunkhang P."/>
            <person name="Pierre F."/>
            <person name="Priest M."/>
            <person name="Raghuraman S."/>
            <person name="Rege F."/>
            <person name="Reyes R."/>
            <person name="Rise C."/>
            <person name="Rogov P."/>
            <person name="Ross K."/>
            <person name="Ryan E."/>
            <person name="Settipalli S."/>
            <person name="Shea T."/>
            <person name="Sherpa N."/>
            <person name="Shi L."/>
            <person name="Shih D."/>
            <person name="Sparrow T."/>
            <person name="Spaulding J."/>
            <person name="Stalker J."/>
            <person name="Stange-Thomann N."/>
            <person name="Stavropoulos S."/>
            <person name="Stone C."/>
            <person name="Strader C."/>
            <person name="Tesfaye S."/>
            <person name="Thomson T."/>
            <person name="Thoulutsang Y."/>
            <person name="Thoulutsang D."/>
            <person name="Topham K."/>
            <person name="Topping I."/>
            <person name="Tsamla T."/>
            <person name="Vassiliev H."/>
            <person name="Vo A."/>
            <person name="Wangchuk T."/>
            <person name="Wangdi T."/>
            <person name="Weiand M."/>
            <person name="Wilkinson J."/>
            <person name="Wilson A."/>
            <person name="Yadav S."/>
            <person name="Young G."/>
            <person name="Yu Q."/>
            <person name="Zembek L."/>
            <person name="Zhong D."/>
            <person name="Zimmer A."/>
            <person name="Zwirko Z."/>
            <person name="Jaffe D.B."/>
            <person name="Alvarez P."/>
            <person name="Brockman W."/>
            <person name="Butler J."/>
            <person name="Chin C."/>
            <person name="Gnerre S."/>
            <person name="Grabherr M."/>
            <person name="Kleber M."/>
            <person name="Mauceli E."/>
            <person name="MacCallum I."/>
        </authorList>
    </citation>
    <scope>NUCLEOTIDE SEQUENCE [LARGE SCALE GENOMIC DNA]</scope>
    <source>
        <strain evidence="2">Tai18E2 / Tucson 14021-0261.01</strain>
    </source>
</reference>